<proteinExistence type="predicted"/>
<dbReference type="EMBL" id="VWNE01000010">
    <property type="protein sequence ID" value="KAA8483734.1"/>
    <property type="molecule type" value="Genomic_DNA"/>
</dbReference>
<name>A0A5M9HEH0_9SPHI</name>
<accession>A0A5M9HEH0</accession>
<evidence type="ECO:0000313" key="2">
    <source>
        <dbReference type="Proteomes" id="UP000322918"/>
    </source>
</evidence>
<reference evidence="1 2" key="1">
    <citation type="submission" date="2019-09" db="EMBL/GenBank/DDBJ databases">
        <title>Pararcticibacter amylolyticus gen. nov., sp. nov., isolated from a rottenly hemp rope, and reclassification of Pedobacter tournemirensis as Pararcticibacter tournemirensis comb. nov.</title>
        <authorList>
            <person name="Cai Y."/>
        </authorList>
    </citation>
    <scope>NUCLEOTIDE SEQUENCE [LARGE SCALE GENOMIC DNA]</scope>
    <source>
        <strain evidence="1 2">TF5-37.2-LB10</strain>
    </source>
</reference>
<dbReference type="Proteomes" id="UP000322918">
    <property type="component" value="Unassembled WGS sequence"/>
</dbReference>
<dbReference type="RefSeq" id="WP_141814549.1">
    <property type="nucleotide sequence ID" value="NZ_VFPL01000001.1"/>
</dbReference>
<keyword evidence="2" id="KW-1185">Reference proteome</keyword>
<sequence>MNINEEVVDEMLADIARIDREISLMAIMQQSYSNFWGWMVAINKKVLHLKLEKEAINEMLEAEYDELDIDDILPQLT</sequence>
<gene>
    <name evidence="1" type="ORF">F1649_07545</name>
</gene>
<dbReference type="AlphaFoldDB" id="A0A5M9HEH0"/>
<organism evidence="1 2">
    <name type="scientific">Arcticibacter tournemirensis</name>
    <dbReference type="NCBI Taxonomy" id="699437"/>
    <lineage>
        <taxon>Bacteria</taxon>
        <taxon>Pseudomonadati</taxon>
        <taxon>Bacteroidota</taxon>
        <taxon>Sphingobacteriia</taxon>
        <taxon>Sphingobacteriales</taxon>
        <taxon>Sphingobacteriaceae</taxon>
        <taxon>Arcticibacter</taxon>
    </lineage>
</organism>
<protein>
    <submittedName>
        <fullName evidence="1">Uncharacterized protein</fullName>
    </submittedName>
</protein>
<comment type="caution">
    <text evidence="1">The sequence shown here is derived from an EMBL/GenBank/DDBJ whole genome shotgun (WGS) entry which is preliminary data.</text>
</comment>
<evidence type="ECO:0000313" key="1">
    <source>
        <dbReference type="EMBL" id="KAA8483734.1"/>
    </source>
</evidence>